<dbReference type="EMBL" id="JBHUMA010000006">
    <property type="protein sequence ID" value="MFD2599374.1"/>
    <property type="molecule type" value="Genomic_DNA"/>
</dbReference>
<dbReference type="PANTHER" id="PTHR45586">
    <property type="entry name" value="TPR REPEAT-CONTAINING PROTEIN PA4667"/>
    <property type="match status" value="1"/>
</dbReference>
<dbReference type="InterPro" id="IPR019734">
    <property type="entry name" value="TPR_rpt"/>
</dbReference>
<accession>A0ABW5NKJ9</accession>
<dbReference type="Pfam" id="PF00515">
    <property type="entry name" value="TPR_1"/>
    <property type="match status" value="1"/>
</dbReference>
<dbReference type="RefSeq" id="WP_380869500.1">
    <property type="nucleotide sequence ID" value="NZ_JBHUMA010000006.1"/>
</dbReference>
<dbReference type="PROSITE" id="PS50293">
    <property type="entry name" value="TPR_REGION"/>
    <property type="match status" value="1"/>
</dbReference>
<sequence>MNTKKCLFITGALAISMSTAFAQSGNLKKAKSAYTKYEEMGGPEAGEISAKLLKDAVEPIEEATQHEKTKDNPETWTVYSLIYSNLAFAEKNGEYAEKAIAGLGKATELDADKKNESNISAAKVTLRNFYQTTGYEEWKNENFKGAGEEFEKGLALVPGDTTLTYFGALAAIQTQDYPTAIKKYEELLPHEDHSEYRMINADLPKLYLSTGDTTNALKYAASAAEKFPEDNDIVLQNIELNLITGHEQEIIQQIEAQLQRETDNKTLYYYLGTAYGSSENDEKALQAYKKAIEIDPDYLEANLNTAAVIMNMANKALMDLNGDKSVSDADYNTRVEKIKADMGEAVPYLEKALSIDPKNTNALSNLKSYYNFIQDEEKANEVQGRLEAAR</sequence>
<keyword evidence="1" id="KW-0677">Repeat</keyword>
<evidence type="ECO:0000313" key="5">
    <source>
        <dbReference type="EMBL" id="MFD2599374.1"/>
    </source>
</evidence>
<dbReference type="Pfam" id="PF13181">
    <property type="entry name" value="TPR_8"/>
    <property type="match status" value="1"/>
</dbReference>
<keyword evidence="2 3" id="KW-0802">TPR repeat</keyword>
<evidence type="ECO:0000256" key="4">
    <source>
        <dbReference type="SAM" id="SignalP"/>
    </source>
</evidence>
<name>A0ABW5NKJ9_9SPHI</name>
<evidence type="ECO:0000256" key="2">
    <source>
        <dbReference type="ARBA" id="ARBA00022803"/>
    </source>
</evidence>
<feature type="chain" id="PRO_5047030853" evidence="4">
    <location>
        <begin position="23"/>
        <end position="390"/>
    </location>
</feature>
<dbReference type="PANTHER" id="PTHR45586:SF1">
    <property type="entry name" value="LIPOPOLYSACCHARIDE ASSEMBLY PROTEIN B"/>
    <property type="match status" value="1"/>
</dbReference>
<evidence type="ECO:0000256" key="1">
    <source>
        <dbReference type="ARBA" id="ARBA00022737"/>
    </source>
</evidence>
<dbReference type="PROSITE" id="PS50005">
    <property type="entry name" value="TPR"/>
    <property type="match status" value="1"/>
</dbReference>
<dbReference type="Proteomes" id="UP001597393">
    <property type="component" value="Unassembled WGS sequence"/>
</dbReference>
<reference evidence="6" key="1">
    <citation type="journal article" date="2019" name="Int. J. Syst. Evol. Microbiol.">
        <title>The Global Catalogue of Microorganisms (GCM) 10K type strain sequencing project: providing services to taxonomists for standard genome sequencing and annotation.</title>
        <authorList>
            <consortium name="The Broad Institute Genomics Platform"/>
            <consortium name="The Broad Institute Genome Sequencing Center for Infectious Disease"/>
            <person name="Wu L."/>
            <person name="Ma J."/>
        </authorList>
    </citation>
    <scope>NUCLEOTIDE SEQUENCE [LARGE SCALE GENOMIC DNA]</scope>
    <source>
        <strain evidence="6">KCTC 42248</strain>
    </source>
</reference>
<proteinExistence type="predicted"/>
<feature type="repeat" description="TPR" evidence="3">
    <location>
        <begin position="265"/>
        <end position="298"/>
    </location>
</feature>
<feature type="signal peptide" evidence="4">
    <location>
        <begin position="1"/>
        <end position="22"/>
    </location>
</feature>
<keyword evidence="4" id="KW-0732">Signal</keyword>
<dbReference type="SUPFAM" id="SSF48452">
    <property type="entry name" value="TPR-like"/>
    <property type="match status" value="2"/>
</dbReference>
<dbReference type="Gene3D" id="1.25.40.10">
    <property type="entry name" value="Tetratricopeptide repeat domain"/>
    <property type="match status" value="2"/>
</dbReference>
<evidence type="ECO:0000256" key="3">
    <source>
        <dbReference type="PROSITE-ProRule" id="PRU00339"/>
    </source>
</evidence>
<comment type="caution">
    <text evidence="5">The sequence shown here is derived from an EMBL/GenBank/DDBJ whole genome shotgun (WGS) entry which is preliminary data.</text>
</comment>
<dbReference type="InterPro" id="IPR011990">
    <property type="entry name" value="TPR-like_helical_dom_sf"/>
</dbReference>
<gene>
    <name evidence="5" type="ORF">ACFSQ3_10455</name>
</gene>
<organism evidence="5 6">
    <name type="scientific">Sphingobacterium corticis</name>
    <dbReference type="NCBI Taxonomy" id="1812823"/>
    <lineage>
        <taxon>Bacteria</taxon>
        <taxon>Pseudomonadati</taxon>
        <taxon>Bacteroidota</taxon>
        <taxon>Sphingobacteriia</taxon>
        <taxon>Sphingobacteriales</taxon>
        <taxon>Sphingobacteriaceae</taxon>
        <taxon>Sphingobacterium</taxon>
    </lineage>
</organism>
<dbReference type="InterPro" id="IPR051012">
    <property type="entry name" value="CellSynth/LPSAsmb/PSIAsmb"/>
</dbReference>
<dbReference type="SMART" id="SM00028">
    <property type="entry name" value="TPR"/>
    <property type="match status" value="1"/>
</dbReference>
<keyword evidence="6" id="KW-1185">Reference proteome</keyword>
<protein>
    <submittedName>
        <fullName evidence="5">Tetratricopeptide repeat protein</fullName>
    </submittedName>
</protein>
<evidence type="ECO:0000313" key="6">
    <source>
        <dbReference type="Proteomes" id="UP001597393"/>
    </source>
</evidence>